<feature type="region of interest" description="Disordered" evidence="3">
    <location>
        <begin position="45"/>
        <end position="78"/>
    </location>
</feature>
<dbReference type="InterPro" id="IPR008978">
    <property type="entry name" value="HSP20-like_chaperone"/>
</dbReference>
<feature type="compositionally biased region" description="Polar residues" evidence="3">
    <location>
        <begin position="54"/>
        <end position="67"/>
    </location>
</feature>
<dbReference type="OrthoDB" id="1431247at2759"/>
<dbReference type="SUPFAM" id="SSF49764">
    <property type="entry name" value="HSP20-like chaperones"/>
    <property type="match status" value="1"/>
</dbReference>
<dbReference type="Pfam" id="PF00011">
    <property type="entry name" value="HSP20"/>
    <property type="match status" value="1"/>
</dbReference>
<evidence type="ECO:0000313" key="5">
    <source>
        <dbReference type="EMBL" id="TFY82257.1"/>
    </source>
</evidence>
<dbReference type="Proteomes" id="UP000298061">
    <property type="component" value="Unassembled WGS sequence"/>
</dbReference>
<feature type="region of interest" description="Disordered" evidence="3">
    <location>
        <begin position="109"/>
        <end position="130"/>
    </location>
</feature>
<dbReference type="AlphaFoldDB" id="A0A4Z0A7D4"/>
<organism evidence="5 6">
    <name type="scientific">Hericium alpestre</name>
    <dbReference type="NCBI Taxonomy" id="135208"/>
    <lineage>
        <taxon>Eukaryota</taxon>
        <taxon>Fungi</taxon>
        <taxon>Dikarya</taxon>
        <taxon>Basidiomycota</taxon>
        <taxon>Agaricomycotina</taxon>
        <taxon>Agaricomycetes</taxon>
        <taxon>Russulales</taxon>
        <taxon>Hericiaceae</taxon>
        <taxon>Hericium</taxon>
    </lineage>
</organism>
<comment type="similarity">
    <text evidence="1 2">Belongs to the small heat shock protein (HSP20) family.</text>
</comment>
<gene>
    <name evidence="5" type="ORF">EWM64_g1760</name>
</gene>
<accession>A0A4Z0A7D4</accession>
<evidence type="ECO:0000256" key="1">
    <source>
        <dbReference type="PROSITE-ProRule" id="PRU00285"/>
    </source>
</evidence>
<evidence type="ECO:0000259" key="4">
    <source>
        <dbReference type="PROSITE" id="PS01031"/>
    </source>
</evidence>
<feature type="compositionally biased region" description="Pro residues" evidence="3">
    <location>
        <begin position="111"/>
        <end position="121"/>
    </location>
</feature>
<dbReference type="PROSITE" id="PS01031">
    <property type="entry name" value="SHSP"/>
    <property type="match status" value="1"/>
</dbReference>
<feature type="domain" description="SHSP" evidence="4">
    <location>
        <begin position="129"/>
        <end position="241"/>
    </location>
</feature>
<comment type="caution">
    <text evidence="5">The sequence shown here is derived from an EMBL/GenBank/DDBJ whole genome shotgun (WGS) entry which is preliminary data.</text>
</comment>
<evidence type="ECO:0000313" key="6">
    <source>
        <dbReference type="Proteomes" id="UP000298061"/>
    </source>
</evidence>
<dbReference type="InterPro" id="IPR002068">
    <property type="entry name" value="A-crystallin/Hsp20_dom"/>
</dbReference>
<evidence type="ECO:0000256" key="2">
    <source>
        <dbReference type="RuleBase" id="RU003616"/>
    </source>
</evidence>
<feature type="region of interest" description="Disordered" evidence="3">
    <location>
        <begin position="84"/>
        <end position="103"/>
    </location>
</feature>
<dbReference type="Gene3D" id="2.60.40.790">
    <property type="match status" value="1"/>
</dbReference>
<dbReference type="STRING" id="135208.A0A4Z0A7D4"/>
<keyword evidence="6" id="KW-1185">Reference proteome</keyword>
<proteinExistence type="inferred from homology"/>
<evidence type="ECO:0000256" key="3">
    <source>
        <dbReference type="SAM" id="MobiDB-lite"/>
    </source>
</evidence>
<dbReference type="EMBL" id="SFCI01000127">
    <property type="protein sequence ID" value="TFY82257.1"/>
    <property type="molecule type" value="Genomic_DNA"/>
</dbReference>
<dbReference type="CDD" id="cd06464">
    <property type="entry name" value="ACD_sHsps-like"/>
    <property type="match status" value="1"/>
</dbReference>
<name>A0A4Z0A7D4_9AGAM</name>
<protein>
    <recommendedName>
        <fullName evidence="4">SHSP domain-containing protein</fullName>
    </recommendedName>
</protein>
<reference evidence="5 6" key="1">
    <citation type="submission" date="2019-02" db="EMBL/GenBank/DDBJ databases">
        <title>Genome sequencing of the rare red list fungi Hericium alpestre (H. flagellum).</title>
        <authorList>
            <person name="Buettner E."/>
            <person name="Kellner H."/>
        </authorList>
    </citation>
    <scope>NUCLEOTIDE SEQUENCE [LARGE SCALE GENOMIC DNA]</scope>
    <source>
        <strain evidence="5 6">DSM 108284</strain>
    </source>
</reference>
<sequence>MHAAPCNAKDDYYRSWEAFDRIFTTQPSSATVRGDDAEDEYIVDRPMAPEPFSTPLNSFASTSSTEPETPADSDSLDRVWSEVRRKKERQMATQPSKVKSLEAWSASEQTPPAPTVVPPPRAAAAKPHLKRQKSNVFFKESRDGRLVTATFDLAGVKKEDMHVSFQADRLVVTWRTVRVTDRIENGTIFRDREEKKYSRTIPLPSGTKFEEVRASRDHRCLILTYPNMRAIRAKPRPVDDS</sequence>